<accession>A0A5C3F9D9</accession>
<dbReference type="AlphaFoldDB" id="A0A5C3F9D9"/>
<protein>
    <submittedName>
        <fullName evidence="2">Uncharacterized protein</fullName>
    </submittedName>
</protein>
<feature type="region of interest" description="Disordered" evidence="1">
    <location>
        <begin position="64"/>
        <end position="94"/>
    </location>
</feature>
<evidence type="ECO:0000313" key="3">
    <source>
        <dbReference type="Proteomes" id="UP000323386"/>
    </source>
</evidence>
<feature type="compositionally biased region" description="Basic and acidic residues" evidence="1">
    <location>
        <begin position="85"/>
        <end position="94"/>
    </location>
</feature>
<proteinExistence type="predicted"/>
<dbReference type="EMBL" id="OOIP01000022">
    <property type="protein sequence ID" value="SPO40706.1"/>
    <property type="molecule type" value="Genomic_DNA"/>
</dbReference>
<feature type="region of interest" description="Disordered" evidence="1">
    <location>
        <begin position="1"/>
        <end position="43"/>
    </location>
</feature>
<sequence>MPVKKNNLIASSRAARVRRPIERQTSRSEPCLASLGKARQSEASKPPFLIGWRPWAGGRPRATVLPPPPSHLSWTARGPQGRHRERPDDEHGERHRSATLLCLLACCCRRRQARPGQAKPSQAPASPYLLGRCGSAQSQQRPEPCALADSRAAQPLFRSTLVAADVCVRRGGQSLAVPSRSALFSEIAPSCPGTGRGGAVNGQRGPSNRNRTTARASPPLPRFQPELPPTSIVQVHVPACHVPLALRPRSRKRKERDLDGRTRWLLLYYGDVARVLGPDTLPCHPACNLALHPTLSGPDPGWWAWRPPSSRHRHIRWTVRWTSGPIGPNQAAAVSLGSVSLTVVHAYLDGPASGYLVPTQQGRSVLVLEPTVVVLRSR</sequence>
<reference evidence="2 3" key="1">
    <citation type="submission" date="2018-03" db="EMBL/GenBank/DDBJ databases">
        <authorList>
            <person name="Guldener U."/>
        </authorList>
    </citation>
    <scope>NUCLEOTIDE SEQUENCE [LARGE SCALE GENOMIC DNA]</scope>
    <source>
        <strain evidence="2 3">DAOM196992</strain>
    </source>
</reference>
<name>A0A5C3F9D9_9BASI</name>
<evidence type="ECO:0000313" key="2">
    <source>
        <dbReference type="EMBL" id="SPO40706.1"/>
    </source>
</evidence>
<gene>
    <name evidence="2" type="ORF">PSFLO_06188</name>
</gene>
<evidence type="ECO:0000256" key="1">
    <source>
        <dbReference type="SAM" id="MobiDB-lite"/>
    </source>
</evidence>
<keyword evidence="3" id="KW-1185">Reference proteome</keyword>
<dbReference type="Proteomes" id="UP000323386">
    <property type="component" value="Unassembled WGS sequence"/>
</dbReference>
<feature type="region of interest" description="Disordered" evidence="1">
    <location>
        <begin position="193"/>
        <end position="225"/>
    </location>
</feature>
<feature type="compositionally biased region" description="Polar residues" evidence="1">
    <location>
        <begin position="204"/>
        <end position="215"/>
    </location>
</feature>
<organism evidence="2 3">
    <name type="scientific">Pseudozyma flocculosa</name>
    <dbReference type="NCBI Taxonomy" id="84751"/>
    <lineage>
        <taxon>Eukaryota</taxon>
        <taxon>Fungi</taxon>
        <taxon>Dikarya</taxon>
        <taxon>Basidiomycota</taxon>
        <taxon>Ustilaginomycotina</taxon>
        <taxon>Ustilaginomycetes</taxon>
        <taxon>Ustilaginales</taxon>
        <taxon>Ustilaginaceae</taxon>
        <taxon>Pseudozyma</taxon>
    </lineage>
</organism>